<evidence type="ECO:0000256" key="5">
    <source>
        <dbReference type="ARBA" id="ARBA00022786"/>
    </source>
</evidence>
<dbReference type="GO" id="GO:0004843">
    <property type="term" value="F:cysteine-type deubiquitinase activity"/>
    <property type="evidence" value="ECO:0007669"/>
    <property type="project" value="UniProtKB-EC"/>
</dbReference>
<evidence type="ECO:0000313" key="12">
    <source>
        <dbReference type="Proteomes" id="UP001219525"/>
    </source>
</evidence>
<keyword evidence="5" id="KW-0833">Ubl conjugation pathway</keyword>
<dbReference type="InterPro" id="IPR050164">
    <property type="entry name" value="Peptidase_C19"/>
</dbReference>
<comment type="catalytic activity">
    <reaction evidence="1">
        <text>Thiol-dependent hydrolysis of ester, thioester, amide, peptide and isopeptide bonds formed by the C-terminal Gly of ubiquitin (a 76-residue protein attached to proteins as an intracellular targeting signal).</text>
        <dbReference type="EC" id="3.4.19.12"/>
    </reaction>
</comment>
<dbReference type="GO" id="GO:0006508">
    <property type="term" value="P:proteolysis"/>
    <property type="evidence" value="ECO:0007669"/>
    <property type="project" value="UniProtKB-KW"/>
</dbReference>
<name>A0AAD6ULH6_9AGAR</name>
<feature type="transmembrane region" description="Helical" evidence="9">
    <location>
        <begin position="12"/>
        <end position="31"/>
    </location>
</feature>
<feature type="compositionally biased region" description="Low complexity" evidence="8">
    <location>
        <begin position="735"/>
        <end position="749"/>
    </location>
</feature>
<evidence type="ECO:0000256" key="9">
    <source>
        <dbReference type="SAM" id="Phobius"/>
    </source>
</evidence>
<gene>
    <name evidence="11" type="ORF">GGX14DRAFT_607985</name>
</gene>
<accession>A0AAD6ULH6</accession>
<protein>
    <recommendedName>
        <fullName evidence="3">ubiquitinyl hydrolase 1</fullName>
        <ecNumber evidence="3">3.4.19.12</ecNumber>
    </recommendedName>
</protein>
<evidence type="ECO:0000256" key="7">
    <source>
        <dbReference type="ARBA" id="ARBA00022807"/>
    </source>
</evidence>
<keyword evidence="12" id="KW-1185">Reference proteome</keyword>
<keyword evidence="9" id="KW-0812">Transmembrane</keyword>
<keyword evidence="4" id="KW-0645">Protease</keyword>
<reference evidence="11" key="1">
    <citation type="submission" date="2023-03" db="EMBL/GenBank/DDBJ databases">
        <title>Massive genome expansion in bonnet fungi (Mycena s.s.) driven by repeated elements and novel gene families across ecological guilds.</title>
        <authorList>
            <consortium name="Lawrence Berkeley National Laboratory"/>
            <person name="Harder C.B."/>
            <person name="Miyauchi S."/>
            <person name="Viragh M."/>
            <person name="Kuo A."/>
            <person name="Thoen E."/>
            <person name="Andreopoulos B."/>
            <person name="Lu D."/>
            <person name="Skrede I."/>
            <person name="Drula E."/>
            <person name="Henrissat B."/>
            <person name="Morin E."/>
            <person name="Kohler A."/>
            <person name="Barry K."/>
            <person name="LaButti K."/>
            <person name="Morin E."/>
            <person name="Salamov A."/>
            <person name="Lipzen A."/>
            <person name="Mereny Z."/>
            <person name="Hegedus B."/>
            <person name="Baldrian P."/>
            <person name="Stursova M."/>
            <person name="Weitz H."/>
            <person name="Taylor A."/>
            <person name="Grigoriev I.V."/>
            <person name="Nagy L.G."/>
            <person name="Martin F."/>
            <person name="Kauserud H."/>
        </authorList>
    </citation>
    <scope>NUCLEOTIDE SEQUENCE</scope>
    <source>
        <strain evidence="11">9144</strain>
    </source>
</reference>
<evidence type="ECO:0000256" key="4">
    <source>
        <dbReference type="ARBA" id="ARBA00022670"/>
    </source>
</evidence>
<keyword evidence="6" id="KW-0378">Hydrolase</keyword>
<organism evidence="11 12">
    <name type="scientific">Mycena pura</name>
    <dbReference type="NCBI Taxonomy" id="153505"/>
    <lineage>
        <taxon>Eukaryota</taxon>
        <taxon>Fungi</taxon>
        <taxon>Dikarya</taxon>
        <taxon>Basidiomycota</taxon>
        <taxon>Agaricomycotina</taxon>
        <taxon>Agaricomycetes</taxon>
        <taxon>Agaricomycetidae</taxon>
        <taxon>Agaricales</taxon>
        <taxon>Marasmiineae</taxon>
        <taxon>Mycenaceae</taxon>
        <taxon>Mycena</taxon>
    </lineage>
</organism>
<evidence type="ECO:0000259" key="10">
    <source>
        <dbReference type="PROSITE" id="PS50235"/>
    </source>
</evidence>
<feature type="domain" description="USP" evidence="10">
    <location>
        <begin position="96"/>
        <end position="642"/>
    </location>
</feature>
<dbReference type="Proteomes" id="UP001219525">
    <property type="component" value="Unassembled WGS sequence"/>
</dbReference>
<comment type="similarity">
    <text evidence="2">Belongs to the peptidase C19 family.</text>
</comment>
<dbReference type="InterPro" id="IPR001394">
    <property type="entry name" value="Peptidase_C19_UCH"/>
</dbReference>
<dbReference type="PANTHER" id="PTHR24006:SF888">
    <property type="entry name" value="UBIQUITIN CARBOXYL-TERMINAL HYDROLASE 30"/>
    <property type="match status" value="1"/>
</dbReference>
<feature type="compositionally biased region" description="Basic residues" evidence="8">
    <location>
        <begin position="804"/>
        <end position="820"/>
    </location>
</feature>
<comment type="caution">
    <text evidence="11">The sequence shown here is derived from an EMBL/GenBank/DDBJ whole genome shotgun (WGS) entry which is preliminary data.</text>
</comment>
<dbReference type="GO" id="GO:0005634">
    <property type="term" value="C:nucleus"/>
    <property type="evidence" value="ECO:0007669"/>
    <property type="project" value="TreeGrafter"/>
</dbReference>
<dbReference type="InterPro" id="IPR038765">
    <property type="entry name" value="Papain-like_cys_pep_sf"/>
</dbReference>
<evidence type="ECO:0000256" key="3">
    <source>
        <dbReference type="ARBA" id="ARBA00012759"/>
    </source>
</evidence>
<dbReference type="EC" id="3.4.19.12" evidence="3"/>
<evidence type="ECO:0000256" key="1">
    <source>
        <dbReference type="ARBA" id="ARBA00000707"/>
    </source>
</evidence>
<dbReference type="SUPFAM" id="SSF54001">
    <property type="entry name" value="Cysteine proteinases"/>
    <property type="match status" value="1"/>
</dbReference>
<dbReference type="AlphaFoldDB" id="A0AAD6ULH6"/>
<dbReference type="EMBL" id="JARJCW010000168">
    <property type="protein sequence ID" value="KAJ7189728.1"/>
    <property type="molecule type" value="Genomic_DNA"/>
</dbReference>
<dbReference type="Gene3D" id="3.90.70.10">
    <property type="entry name" value="Cysteine proteinases"/>
    <property type="match status" value="2"/>
</dbReference>
<dbReference type="PROSITE" id="PS50235">
    <property type="entry name" value="USP_3"/>
    <property type="match status" value="1"/>
</dbReference>
<dbReference type="Pfam" id="PF00443">
    <property type="entry name" value="UCH"/>
    <property type="match status" value="1"/>
</dbReference>
<feature type="region of interest" description="Disordered" evidence="8">
    <location>
        <begin position="709"/>
        <end position="749"/>
    </location>
</feature>
<evidence type="ECO:0000256" key="2">
    <source>
        <dbReference type="ARBA" id="ARBA00009085"/>
    </source>
</evidence>
<feature type="region of interest" description="Disordered" evidence="8">
    <location>
        <begin position="359"/>
        <end position="415"/>
    </location>
</feature>
<dbReference type="InterPro" id="IPR028889">
    <property type="entry name" value="USP"/>
</dbReference>
<feature type="compositionally biased region" description="Low complexity" evidence="8">
    <location>
        <begin position="779"/>
        <end position="789"/>
    </location>
</feature>
<feature type="region of interest" description="Disordered" evidence="8">
    <location>
        <begin position="771"/>
        <end position="820"/>
    </location>
</feature>
<evidence type="ECO:0000256" key="6">
    <source>
        <dbReference type="ARBA" id="ARBA00022801"/>
    </source>
</evidence>
<keyword evidence="7" id="KW-0788">Thiol protease</keyword>
<keyword evidence="9" id="KW-0472">Membrane</keyword>
<feature type="compositionally biased region" description="Low complexity" evidence="8">
    <location>
        <begin position="398"/>
        <end position="409"/>
    </location>
</feature>
<dbReference type="GO" id="GO:0005829">
    <property type="term" value="C:cytosol"/>
    <property type="evidence" value="ECO:0007669"/>
    <property type="project" value="TreeGrafter"/>
</dbReference>
<dbReference type="PANTHER" id="PTHR24006">
    <property type="entry name" value="UBIQUITIN CARBOXYL-TERMINAL HYDROLASE"/>
    <property type="match status" value="1"/>
</dbReference>
<evidence type="ECO:0000256" key="8">
    <source>
        <dbReference type="SAM" id="MobiDB-lite"/>
    </source>
</evidence>
<dbReference type="GO" id="GO:0016579">
    <property type="term" value="P:protein deubiquitination"/>
    <property type="evidence" value="ECO:0007669"/>
    <property type="project" value="InterPro"/>
</dbReference>
<sequence>MPTNVGLLQQIVPLAVLILVPVFALGLFSFIRPRIRNFSMALGALLPWNWGYSHEKEGRKKRVRTRAEQLAESKTGTKENIPDEDAGTHAEDALFPGLVNMSGTHCFMNSTLQALASLSTLPPYLLSIRTRAEALDVPTPVVDALIDLLAALNTPDPSGRPLRATALVEALCTPPPSLGSSSAASPVSALTAFWDARASSSTTPHSARAAALLASHEHQDAQELFQLLSECVREENARVGREGARDRGFAGVTAAAAPADDDALAGVPSPFDGLTATRRACLRCGYTAAIRHFAFDTVQLALESTGGGWGGTTLNALLGAYTTLEVLNDCPCRRCELRATARRLREDIERLSAPAPCAPAMALPNGHAHANGDVGAASDDDDEEEEKPPKPRRKKAKVAAGAGSQAAAPTPSRLRRLKAVRRMEARVLRALDAGRIEEEELEGEWDWAHGADASALRGTGDALKGVRIERVSGGVCTRQSMLGRPPAVLALHMNRSVHTAFRVAKNGARVAFPELLDLAPYTTDGVLSLDPTAALSGAAGADGAGACVYRLAAAVCHYGQHAFGHYVCYRRAPVPVPVPAPTPASSPASSPAHAPAPPTPTPAREDTGAGWLRISDARVDRCGVAQVLAEGSAVFMLYYERAPPPPVYARAGAGGGVADSAETLRPAHVVGPGPGTGVGIALGGGARAKARVVRSVSLGVGAGRSASASASSLSLRSAVSVSPEPEPEREPEPAAEPGTPRARAADAGRCAGVDAQAAVAALTLDTAAAEAAGGGDAGADGAAGADSASLPTPPPTPMSTPGRGKAKKKKKKGKQAARAA</sequence>
<evidence type="ECO:0000313" key="11">
    <source>
        <dbReference type="EMBL" id="KAJ7189728.1"/>
    </source>
</evidence>
<proteinExistence type="inferred from homology"/>
<feature type="region of interest" description="Disordered" evidence="8">
    <location>
        <begin position="580"/>
        <end position="607"/>
    </location>
</feature>
<keyword evidence="9" id="KW-1133">Transmembrane helix</keyword>
<feature type="compositionally biased region" description="Low complexity" evidence="8">
    <location>
        <begin position="709"/>
        <end position="723"/>
    </location>
</feature>